<feature type="domain" description="Glycosyltransferase 2-like" evidence="5">
    <location>
        <begin position="22"/>
        <end position="159"/>
    </location>
</feature>
<evidence type="ECO:0000313" key="7">
    <source>
        <dbReference type="EMBL" id="SDD81746.1"/>
    </source>
</evidence>
<dbReference type="InterPro" id="IPR001173">
    <property type="entry name" value="Glyco_trans_2-like"/>
</dbReference>
<evidence type="ECO:0000313" key="8">
    <source>
        <dbReference type="Proteomes" id="UP000199039"/>
    </source>
</evidence>
<dbReference type="Gene3D" id="3.90.550.10">
    <property type="entry name" value="Spore Coat Polysaccharide Biosynthesis Protein SpsA, Chain A"/>
    <property type="match status" value="1"/>
</dbReference>
<evidence type="ECO:0000256" key="3">
    <source>
        <dbReference type="ARBA" id="ARBA00022676"/>
    </source>
</evidence>
<dbReference type="RefSeq" id="WP_245701358.1">
    <property type="nucleotide sequence ID" value="NZ_FMYH01000012.1"/>
</dbReference>
<dbReference type="STRING" id="1814289.SAMN05216410_0211"/>
<keyword evidence="8" id="KW-1185">Reference proteome</keyword>
<evidence type="ECO:0000256" key="1">
    <source>
        <dbReference type="ARBA" id="ARBA00004776"/>
    </source>
</evidence>
<dbReference type="Pfam" id="PF13692">
    <property type="entry name" value="Glyco_trans_1_4"/>
    <property type="match status" value="1"/>
</dbReference>
<reference evidence="7 8" key="1">
    <citation type="submission" date="2016-09" db="EMBL/GenBank/DDBJ databases">
        <authorList>
            <person name="Capua I."/>
            <person name="De Benedictis P."/>
            <person name="Joannis T."/>
            <person name="Lombin L.H."/>
            <person name="Cattoli G."/>
        </authorList>
    </citation>
    <scope>NUCLEOTIDE SEQUENCE [LARGE SCALE GENOMIC DNA]</scope>
    <source>
        <strain evidence="7 8">ISLP-3</strain>
    </source>
</reference>
<dbReference type="PANTHER" id="PTHR43179:SF12">
    <property type="entry name" value="GALACTOFURANOSYLTRANSFERASE GLFT2"/>
    <property type="match status" value="1"/>
</dbReference>
<dbReference type="Gene3D" id="3.40.50.2000">
    <property type="entry name" value="Glycogen Phosphorylase B"/>
    <property type="match status" value="1"/>
</dbReference>
<evidence type="ECO:0000256" key="2">
    <source>
        <dbReference type="ARBA" id="ARBA00006739"/>
    </source>
</evidence>
<protein>
    <recommendedName>
        <fullName evidence="5 6">Glycosyltransferase 2-like domain-containing protein</fullName>
    </recommendedName>
</protein>
<accession>A0A1G6XWJ5</accession>
<evidence type="ECO:0000256" key="4">
    <source>
        <dbReference type="ARBA" id="ARBA00022679"/>
    </source>
</evidence>
<dbReference type="EMBL" id="FMYH01000012">
    <property type="protein sequence ID" value="SDD81746.1"/>
    <property type="molecule type" value="Genomic_DNA"/>
</dbReference>
<proteinExistence type="inferred from homology"/>
<gene>
    <name evidence="7" type="ORF">SAMN05216410_0211</name>
</gene>
<name>A0A1G6XWJ5_9MICO</name>
<dbReference type="SUPFAM" id="SSF53448">
    <property type="entry name" value="Nucleotide-diphospho-sugar transferases"/>
    <property type="match status" value="1"/>
</dbReference>
<dbReference type="PANTHER" id="PTHR43179">
    <property type="entry name" value="RHAMNOSYLTRANSFERASE WBBL"/>
    <property type="match status" value="1"/>
</dbReference>
<organism evidence="7 8">
    <name type="scientific">Sanguibacter gelidistatuariae</name>
    <dbReference type="NCBI Taxonomy" id="1814289"/>
    <lineage>
        <taxon>Bacteria</taxon>
        <taxon>Bacillati</taxon>
        <taxon>Actinomycetota</taxon>
        <taxon>Actinomycetes</taxon>
        <taxon>Micrococcales</taxon>
        <taxon>Sanguibacteraceae</taxon>
        <taxon>Sanguibacter</taxon>
    </lineage>
</organism>
<comment type="pathway">
    <text evidence="1">Cell wall biogenesis; cell wall polysaccharide biosynthesis.</text>
</comment>
<dbReference type="SUPFAM" id="SSF53756">
    <property type="entry name" value="UDP-Glycosyltransferase/glycogen phosphorylase"/>
    <property type="match status" value="1"/>
</dbReference>
<keyword evidence="4" id="KW-0808">Transferase</keyword>
<evidence type="ECO:0000259" key="6">
    <source>
        <dbReference type="Pfam" id="PF13632"/>
    </source>
</evidence>
<dbReference type="GO" id="GO:0016757">
    <property type="term" value="F:glycosyltransferase activity"/>
    <property type="evidence" value="ECO:0007669"/>
    <property type="project" value="UniProtKB-KW"/>
</dbReference>
<comment type="similarity">
    <text evidence="2">Belongs to the glycosyltransferase 2 family.</text>
</comment>
<dbReference type="CDD" id="cd03801">
    <property type="entry name" value="GT4_PimA-like"/>
    <property type="match status" value="1"/>
</dbReference>
<dbReference type="AlphaFoldDB" id="A0A1G6XWJ5"/>
<dbReference type="InterPro" id="IPR029044">
    <property type="entry name" value="Nucleotide-diphossugar_trans"/>
</dbReference>
<keyword evidence="3" id="KW-0328">Glycosyltransferase</keyword>
<dbReference type="CDD" id="cd04186">
    <property type="entry name" value="GT_2_like_c"/>
    <property type="match status" value="1"/>
</dbReference>
<feature type="domain" description="Glycosyltransferase 2-like" evidence="6">
    <location>
        <begin position="165"/>
        <end position="237"/>
    </location>
</feature>
<dbReference type="Pfam" id="PF13632">
    <property type="entry name" value="Glyco_trans_2_3"/>
    <property type="match status" value="1"/>
</dbReference>
<sequence>MSSNPMAIAVPKAGVQPGVVSVVLVNYKGAEDTITCLRYFDEIDWPRERFELIVIDNDSQDGSVDKIRAAVPGAIVVDAGSNTGFAGGCNLGVAHAKGEYVAFINNDARPDAGWIRAAVDAFESDATIGAVASKVLDWSGNLIDYADGSLTWYGMGYKREAEKPDSEEFNTPKDVLFGTGAAMFVRADLYREVGGFDERFFMFYEDVDLGWRLNILGWRMRYVPTSLAFHKHHVTMKKFGNFRETYLLERNALMSMYKNLDDESLAKALPAAMALAVRRSLARTETDATALDLQRSPGGDDVGTLEIQKMALTGPYAIDYFTDNLDTLIESRAYLQKIRRRADREVFPLFRHAIEAAYAIEGYNSAHDVLIKAFGIAEHFTSKSRVLVVTGEPLLERMAGPAIRAWEIATALSAEHDVKLLSTAGVKVTSKDFEVLYQVGPKLEAETDWADVIIFQGFLLEGAPWLKESSKILVADVYDPMHLEQLEQARDLGEEGRARSIRETSRILNEQLKRADFVLCASEKQRDFWLGQMAGQGRVNALVYDEDNSLDSLISVVPFGIADEDPVQVKHAIKGTVPGIGVDDKVIIWGGGVYNWFDPLTLIKAVDRLAVRHPEIKLYFMGLKHPNPGVPDMKIAWETQQLSEKLGLTGKHVFFNTGWVPYNERADYLLDADLGVSTHFHHIETAFSFRTRILDYLWSGLPIVATGGDTFGTLIAANNLGRVVQPEDVDGLEAALEEMLFDDAAIADVKVAVKEFAQGYRWNSVLQPLIEFCRFPRRAPDLAVRLGRSDQVAHPHSKPPWSIRQDLSLLKGYLAAGGPKELVRRVTGRLKRLVRGTPG</sequence>
<dbReference type="Pfam" id="PF00535">
    <property type="entry name" value="Glycos_transf_2"/>
    <property type="match status" value="1"/>
</dbReference>
<dbReference type="Proteomes" id="UP000199039">
    <property type="component" value="Unassembled WGS sequence"/>
</dbReference>
<evidence type="ECO:0000259" key="5">
    <source>
        <dbReference type="Pfam" id="PF00535"/>
    </source>
</evidence>